<evidence type="ECO:0000256" key="1">
    <source>
        <dbReference type="ARBA" id="ARBA00000085"/>
    </source>
</evidence>
<keyword evidence="5 8" id="KW-0418">Kinase</keyword>
<keyword evidence="3" id="KW-0597">Phosphoprotein</keyword>
<evidence type="ECO:0000313" key="8">
    <source>
        <dbReference type="EMBL" id="HGG03141.1"/>
    </source>
</evidence>
<evidence type="ECO:0000256" key="6">
    <source>
        <dbReference type="ARBA" id="ARBA00023012"/>
    </source>
</evidence>
<dbReference type="GO" id="GO:0000155">
    <property type="term" value="F:phosphorelay sensor kinase activity"/>
    <property type="evidence" value="ECO:0007669"/>
    <property type="project" value="InterPro"/>
</dbReference>
<dbReference type="PROSITE" id="PS50109">
    <property type="entry name" value="HIS_KIN"/>
    <property type="match status" value="1"/>
</dbReference>
<dbReference type="SMART" id="SM00065">
    <property type="entry name" value="GAF"/>
    <property type="match status" value="1"/>
</dbReference>
<dbReference type="Gene3D" id="1.10.287.130">
    <property type="match status" value="1"/>
</dbReference>
<dbReference type="Pfam" id="PF00512">
    <property type="entry name" value="HisKA"/>
    <property type="match status" value="1"/>
</dbReference>
<dbReference type="SMART" id="SM00388">
    <property type="entry name" value="HisKA"/>
    <property type="match status" value="1"/>
</dbReference>
<dbReference type="InterPro" id="IPR005467">
    <property type="entry name" value="His_kinase_dom"/>
</dbReference>
<evidence type="ECO:0000256" key="3">
    <source>
        <dbReference type="ARBA" id="ARBA00022553"/>
    </source>
</evidence>
<organism evidence="8">
    <name type="scientific">Planktothricoides sp. SpSt-374</name>
    <dbReference type="NCBI Taxonomy" id="2282167"/>
    <lineage>
        <taxon>Bacteria</taxon>
        <taxon>Bacillati</taxon>
        <taxon>Cyanobacteriota</taxon>
        <taxon>Cyanophyceae</taxon>
        <taxon>Oscillatoriophycideae</taxon>
        <taxon>Oscillatoriales</taxon>
        <taxon>Oscillatoriaceae</taxon>
        <taxon>Planktothricoides</taxon>
    </lineage>
</organism>
<comment type="caution">
    <text evidence="8">The sequence shown here is derived from an EMBL/GenBank/DDBJ whole genome shotgun (WGS) entry which is preliminary data.</text>
</comment>
<dbReference type="EMBL" id="DSPX01000218">
    <property type="protein sequence ID" value="HGG03141.1"/>
    <property type="molecule type" value="Genomic_DNA"/>
</dbReference>
<dbReference type="AlphaFoldDB" id="A0A7C3ZPV6"/>
<proteinExistence type="predicted"/>
<keyword evidence="6" id="KW-0902">Two-component regulatory system</keyword>
<dbReference type="InterPro" id="IPR003594">
    <property type="entry name" value="HATPase_dom"/>
</dbReference>
<dbReference type="InterPro" id="IPR004358">
    <property type="entry name" value="Sig_transdc_His_kin-like_C"/>
</dbReference>
<dbReference type="SUPFAM" id="SSF55781">
    <property type="entry name" value="GAF domain-like"/>
    <property type="match status" value="1"/>
</dbReference>
<evidence type="ECO:0000256" key="4">
    <source>
        <dbReference type="ARBA" id="ARBA00022679"/>
    </source>
</evidence>
<dbReference type="SUPFAM" id="SSF55874">
    <property type="entry name" value="ATPase domain of HSP90 chaperone/DNA topoisomerase II/histidine kinase"/>
    <property type="match status" value="1"/>
</dbReference>
<dbReference type="InterPro" id="IPR003018">
    <property type="entry name" value="GAF"/>
</dbReference>
<name>A0A7C3ZPV6_9CYAN</name>
<comment type="catalytic activity">
    <reaction evidence="1">
        <text>ATP + protein L-histidine = ADP + protein N-phospho-L-histidine.</text>
        <dbReference type="EC" id="2.7.13.3"/>
    </reaction>
</comment>
<dbReference type="Gene3D" id="3.30.450.40">
    <property type="match status" value="1"/>
</dbReference>
<sequence>MQKAGKFENLLLLTVKQIQQQREVEEIWRQTVESLGTAIGVSRCMILPYKDSSALLEVVAEYRQEGCTSLLGRSILDAEAAEVEKAILSGEPLIVEQFSQADLWQRQSMLVVGVRYMDQPLGAIVLHQCNFPHHWLSGEIAFVQEVAEQVGFCIAHANLKKRLEEARALAQEAYRTKANFLSCIDDQLRNPLNGIIGSLKLILDDIIDDPEEQRSFIQDAHASAMGLFNIINDILHFAKLKAGKLDLELGQPVSLTKLLHNVDRFARPPAEHKHLYLRIELPTTYEEVIIYGNELRLLQVLLNLAGNAIKFTHTGGVIITAVVRLGEVTVGDRTLPGMVEITITDTGIGVPLEYQSRVFEPFFQVHDPRTSPYPGTGLGLAISQKLVEQMGGKMQLYSMGQNMGATVIITLPILEAKS</sequence>
<dbReference type="InterPro" id="IPR003661">
    <property type="entry name" value="HisK_dim/P_dom"/>
</dbReference>
<dbReference type="PRINTS" id="PR00344">
    <property type="entry name" value="BCTRLSENSOR"/>
</dbReference>
<accession>A0A7C3ZPV6</accession>
<protein>
    <recommendedName>
        <fullName evidence="2">histidine kinase</fullName>
        <ecNumber evidence="2">2.7.13.3</ecNumber>
    </recommendedName>
</protein>
<dbReference type="InterPro" id="IPR036097">
    <property type="entry name" value="HisK_dim/P_sf"/>
</dbReference>
<dbReference type="PANTHER" id="PTHR43047">
    <property type="entry name" value="TWO-COMPONENT HISTIDINE PROTEIN KINASE"/>
    <property type="match status" value="1"/>
</dbReference>
<dbReference type="InterPro" id="IPR029016">
    <property type="entry name" value="GAF-like_dom_sf"/>
</dbReference>
<dbReference type="CDD" id="cd00082">
    <property type="entry name" value="HisKA"/>
    <property type="match status" value="1"/>
</dbReference>
<keyword evidence="4" id="KW-0808">Transferase</keyword>
<gene>
    <name evidence="8" type="ORF">ENR15_21505</name>
</gene>
<reference evidence="8" key="1">
    <citation type="journal article" date="2020" name="mSystems">
        <title>Genome- and Community-Level Interaction Insights into Carbon Utilization and Element Cycling Functions of Hydrothermarchaeota in Hydrothermal Sediment.</title>
        <authorList>
            <person name="Zhou Z."/>
            <person name="Liu Y."/>
            <person name="Xu W."/>
            <person name="Pan J."/>
            <person name="Luo Z.H."/>
            <person name="Li M."/>
        </authorList>
    </citation>
    <scope>NUCLEOTIDE SEQUENCE [LARGE SCALE GENOMIC DNA]</scope>
    <source>
        <strain evidence="8">SpSt-374</strain>
    </source>
</reference>
<dbReference type="InterPro" id="IPR036890">
    <property type="entry name" value="HATPase_C_sf"/>
</dbReference>
<dbReference type="EC" id="2.7.13.3" evidence="2"/>
<evidence type="ECO:0000259" key="7">
    <source>
        <dbReference type="PROSITE" id="PS50109"/>
    </source>
</evidence>
<dbReference type="SMART" id="SM00387">
    <property type="entry name" value="HATPase_c"/>
    <property type="match status" value="1"/>
</dbReference>
<dbReference type="SUPFAM" id="SSF47384">
    <property type="entry name" value="Homodimeric domain of signal transducing histidine kinase"/>
    <property type="match status" value="1"/>
</dbReference>
<dbReference type="Pfam" id="PF01590">
    <property type="entry name" value="GAF"/>
    <property type="match status" value="1"/>
</dbReference>
<evidence type="ECO:0000256" key="2">
    <source>
        <dbReference type="ARBA" id="ARBA00012438"/>
    </source>
</evidence>
<feature type="domain" description="Histidine kinase" evidence="7">
    <location>
        <begin position="183"/>
        <end position="415"/>
    </location>
</feature>
<dbReference type="Gene3D" id="3.30.565.10">
    <property type="entry name" value="Histidine kinase-like ATPase, C-terminal domain"/>
    <property type="match status" value="1"/>
</dbReference>
<evidence type="ECO:0000256" key="5">
    <source>
        <dbReference type="ARBA" id="ARBA00022777"/>
    </source>
</evidence>
<dbReference type="Pfam" id="PF02518">
    <property type="entry name" value="HATPase_c"/>
    <property type="match status" value="1"/>
</dbReference>